<gene>
    <name evidence="2" type="ORF">ENJ51_10015</name>
</gene>
<organism evidence="2">
    <name type="scientific">Leucothrix mucor</name>
    <dbReference type="NCBI Taxonomy" id="45248"/>
    <lineage>
        <taxon>Bacteria</taxon>
        <taxon>Pseudomonadati</taxon>
        <taxon>Pseudomonadota</taxon>
        <taxon>Gammaproteobacteria</taxon>
        <taxon>Thiotrichales</taxon>
        <taxon>Thiotrichaceae</taxon>
        <taxon>Leucothrix</taxon>
    </lineage>
</organism>
<evidence type="ECO:0000313" key="2">
    <source>
        <dbReference type="EMBL" id="HFC93134.1"/>
    </source>
</evidence>
<keyword evidence="1" id="KW-0732">Signal</keyword>
<proteinExistence type="predicted"/>
<feature type="signal peptide" evidence="1">
    <location>
        <begin position="1"/>
        <end position="20"/>
    </location>
</feature>
<protein>
    <submittedName>
        <fullName evidence="2">LbtU family siderophore porin</fullName>
    </submittedName>
</protein>
<dbReference type="EMBL" id="DRMS01000374">
    <property type="protein sequence ID" value="HFC93134.1"/>
    <property type="molecule type" value="Genomic_DNA"/>
</dbReference>
<comment type="caution">
    <text evidence="2">The sequence shown here is derived from an EMBL/GenBank/DDBJ whole genome shotgun (WGS) entry which is preliminary data.</text>
</comment>
<name>A0A7V2T126_LEUMU</name>
<evidence type="ECO:0000256" key="1">
    <source>
        <dbReference type="SAM" id="SignalP"/>
    </source>
</evidence>
<dbReference type="Proteomes" id="UP000885750">
    <property type="component" value="Unassembled WGS sequence"/>
</dbReference>
<dbReference type="AlphaFoldDB" id="A0A7V2T126"/>
<dbReference type="SUPFAM" id="SSF56935">
    <property type="entry name" value="Porins"/>
    <property type="match status" value="1"/>
</dbReference>
<accession>A0A7V2T126</accession>
<feature type="chain" id="PRO_5031470901" evidence="1">
    <location>
        <begin position="21"/>
        <end position="334"/>
    </location>
</feature>
<sequence length="334" mass="36865">MKNLLFASLIMLVFTHPSSATETIQSLNEAGEKMNLSDDEQNFFEVGGAITLESNPSPMTSNGYATALVDINITPNEQLAFHLELLQSKNFEIDEAFVTWHILPDEKLNLSAGRQYIPFGSLDSAMISSPLTEIMGSIRSDKALGINASYKKLDATAYIFESSSYANDHKNNALDYSVNVGYENEKKSIAVYYITNLASSDQFSSEIIDIDIPGIALSSSISLSPSVDLTLEHIRTIKSLKNGNFGGEITQRVYPSASQIEVEIDLKHSRTLALAWNKTSGTQELIEDNIRKYIGVTYSQPLNKTLSAAIELARYTHANNEKSHSVNLQVVFSF</sequence>
<dbReference type="NCBIfam" id="NF033652">
    <property type="entry name" value="LbtU_sider_porin"/>
    <property type="match status" value="1"/>
</dbReference>
<reference evidence="2" key="1">
    <citation type="journal article" date="2020" name="mSystems">
        <title>Genome- and Community-Level Interaction Insights into Carbon Utilization and Element Cycling Functions of Hydrothermarchaeota in Hydrothermal Sediment.</title>
        <authorList>
            <person name="Zhou Z."/>
            <person name="Liu Y."/>
            <person name="Xu W."/>
            <person name="Pan J."/>
            <person name="Luo Z.H."/>
            <person name="Li M."/>
        </authorList>
    </citation>
    <scope>NUCLEOTIDE SEQUENCE [LARGE SCALE GENOMIC DNA]</scope>
    <source>
        <strain evidence="2">HyVt-493</strain>
    </source>
</reference>